<dbReference type="OMA" id="AHYRYAE"/>
<evidence type="ECO:0008006" key="3">
    <source>
        <dbReference type="Google" id="ProtNLM"/>
    </source>
</evidence>
<dbReference type="AlphaFoldDB" id="G7DTU9"/>
<reference evidence="1 2" key="2">
    <citation type="journal article" date="2012" name="Open Biol.">
        <title>Characteristics of nucleosomes and linker DNA regions on the genome of the basidiomycete Mixia osmundae revealed by mono- and dinucleosome mapping.</title>
        <authorList>
            <person name="Nishida H."/>
            <person name="Kondo S."/>
            <person name="Matsumoto T."/>
            <person name="Suzuki Y."/>
            <person name="Yoshikawa H."/>
            <person name="Taylor T.D."/>
            <person name="Sugiyama J."/>
        </authorList>
    </citation>
    <scope>NUCLEOTIDE SEQUENCE [LARGE SCALE GENOMIC DNA]</scope>
    <source>
        <strain evidence="2">CBS 9802 / IAM 14324 / JCM 22182 / KY 12970</strain>
    </source>
</reference>
<dbReference type="OrthoDB" id="1684102at2759"/>
<dbReference type="Gene3D" id="3.40.50.2000">
    <property type="entry name" value="Glycogen Phosphorylase B"/>
    <property type="match status" value="1"/>
</dbReference>
<dbReference type="PANTHER" id="PTHR38134:SF2">
    <property type="entry name" value="GALACTOKINASE"/>
    <property type="match status" value="1"/>
</dbReference>
<dbReference type="InterPro" id="IPR053205">
    <property type="entry name" value="GHMP_kinase_L-arabinokinase"/>
</dbReference>
<evidence type="ECO:0000313" key="2">
    <source>
        <dbReference type="Proteomes" id="UP000009131"/>
    </source>
</evidence>
<organism evidence="1 2">
    <name type="scientific">Mixia osmundae (strain CBS 9802 / IAM 14324 / JCM 22182 / KY 12970)</name>
    <dbReference type="NCBI Taxonomy" id="764103"/>
    <lineage>
        <taxon>Eukaryota</taxon>
        <taxon>Fungi</taxon>
        <taxon>Dikarya</taxon>
        <taxon>Basidiomycota</taxon>
        <taxon>Pucciniomycotina</taxon>
        <taxon>Mixiomycetes</taxon>
        <taxon>Mixiales</taxon>
        <taxon>Mixiaceae</taxon>
        <taxon>Mixia</taxon>
    </lineage>
</organism>
<sequence>MSQQHHFAYYCSGHGYGHCTRVTALTIALLEEGHLVDIITNAPSHVFTAALEWQPSASRREPHSKRPRATYRHALIDAGISQPKAYDVDRLATIKGLAQFMASRPAMIEAETAFLKANTIDCVLVDAPFLPCAAAKCAGIPAAIISNFTFCTCYSYLSLRDQAPRMLRPFAVSPTTQSSSVASRRARSAPDGLPTLDDFSSISQDPSAPLPAELLAPLVEQVIADYANASLLLRLPGAIPIPAFDGDARLPSTAWVDLNKGSFTTAILDVIGLPDSVRNVRTPKRQRFDMPLIVRPAKASIYDASERTRLLTSIGIPTHLQDPQTTKILLVSFGGQKIPNPKSRPPSPISPGSPLPLAVLSDAVPSQVACQVSRPLATPDHLYVPGAPPALTHPSPVRHTISLAMPDPHDDGSYPSDVSNECGLLPPGWIAILCGYDNSSGELLPPNFYTTGKDVYVPDLTATADVILGKLGYGTCSEAVATQTPFIYVPRPLFIEEYGLKRLMEQQGKPVEMSRDAFESGQWEHLIMRAYRLGCETKAAFREGRALPPDHSAAARTIVASLISWLNA</sequence>
<accession>G7DTU9</accession>
<dbReference type="RefSeq" id="XP_014570288.1">
    <property type="nucleotide sequence ID" value="XM_014714802.1"/>
</dbReference>
<dbReference type="STRING" id="764103.G7DTU9"/>
<gene>
    <name evidence="1" type="primary">Mo00656</name>
    <name evidence="1" type="ORF">E5Q_00656</name>
</gene>
<dbReference type="EMBL" id="BABT02000026">
    <property type="protein sequence ID" value="GAA94009.1"/>
    <property type="molecule type" value="Genomic_DNA"/>
</dbReference>
<protein>
    <recommendedName>
        <fullName evidence="3">Glycosyl transferase family 28 C-terminal domain-containing protein</fullName>
    </recommendedName>
</protein>
<dbReference type="PANTHER" id="PTHR38134">
    <property type="entry name" value="SLR1395 PROTEIN"/>
    <property type="match status" value="1"/>
</dbReference>
<evidence type="ECO:0000313" key="1">
    <source>
        <dbReference type="EMBL" id="GAA94009.1"/>
    </source>
</evidence>
<comment type="caution">
    <text evidence="1">The sequence shown here is derived from an EMBL/GenBank/DDBJ whole genome shotgun (WGS) entry which is preliminary data.</text>
</comment>
<reference evidence="1 2" key="1">
    <citation type="journal article" date="2011" name="J. Gen. Appl. Microbiol.">
        <title>Draft genome sequencing of the enigmatic basidiomycete Mixia osmundae.</title>
        <authorList>
            <person name="Nishida H."/>
            <person name="Nagatsuka Y."/>
            <person name="Sugiyama J."/>
        </authorList>
    </citation>
    <scope>NUCLEOTIDE SEQUENCE [LARGE SCALE GENOMIC DNA]</scope>
    <source>
        <strain evidence="2">CBS 9802 / IAM 14324 / JCM 22182 / KY 12970</strain>
    </source>
</reference>
<name>G7DTU9_MIXOS</name>
<dbReference type="SUPFAM" id="SSF53756">
    <property type="entry name" value="UDP-Glycosyltransferase/glycogen phosphorylase"/>
    <property type="match status" value="1"/>
</dbReference>
<dbReference type="Proteomes" id="UP000009131">
    <property type="component" value="Unassembled WGS sequence"/>
</dbReference>
<dbReference type="eggNOG" id="KOG0631">
    <property type="taxonomic scope" value="Eukaryota"/>
</dbReference>
<dbReference type="HOGENOM" id="CLU_019516_0_0_1"/>
<keyword evidence="2" id="KW-1185">Reference proteome</keyword>
<proteinExistence type="predicted"/>
<dbReference type="InParanoid" id="G7DTU9"/>